<proteinExistence type="inferred from homology"/>
<dbReference type="RefSeq" id="XP_013406621.1">
    <property type="nucleotide sequence ID" value="XM_013551167.1"/>
</dbReference>
<dbReference type="InterPro" id="IPR013088">
    <property type="entry name" value="Znf_NHR/GATA"/>
</dbReference>
<dbReference type="RefSeq" id="XP_013406622.1">
    <property type="nucleotide sequence ID" value="XM_013551168.1"/>
</dbReference>
<keyword evidence="5 10" id="KW-0805">Transcription regulation</keyword>
<dbReference type="PROSITE" id="PS51843">
    <property type="entry name" value="NR_LBD"/>
    <property type="match status" value="1"/>
</dbReference>
<evidence type="ECO:0000313" key="14">
    <source>
        <dbReference type="Proteomes" id="UP000085678"/>
    </source>
</evidence>
<dbReference type="GO" id="GO:0035259">
    <property type="term" value="F:nuclear glucocorticoid receptor binding"/>
    <property type="evidence" value="ECO:0007669"/>
    <property type="project" value="TreeGrafter"/>
</dbReference>
<dbReference type="Pfam" id="PF00104">
    <property type="entry name" value="Hormone_recep"/>
    <property type="match status" value="1"/>
</dbReference>
<name>A0A1S3J8I8_LINAN</name>
<dbReference type="PRINTS" id="PR01292">
    <property type="entry name" value="RETNOICACIDR"/>
</dbReference>
<sequence length="506" mass="57093">MYSSSSSNSNTSNGMHVERTAADSLQTYSSVSAEPYSYGKPLDSSGCLGEKDQHYKHFLHQSLPHQALPPGHHPHIMASVGSHHPLPNPPITSPHGHLLSQLQRPPANLMPLHMASMPDHNGENHIYRQAQLPTYHHAMNYDMYYNQHSPNSQSPSPPPPPRIYKPCVVCGDKSSGYHYGVSSCEGCKGFFRRSVQKNMQYTCHKDRHCVINKITRNRCQYCRLQKCFTMGMSKEAVRNDRNKKRKTKSEDCGSTSQEQTNELKPEQQTLLEGIETAHHETYTSVEEEEYHTLEDLKDKINDENFNLWEQVTELSSDGIVKVVDFAKKIPGFSSVSTGDQITLLKAACLEIIILRMCSKFEVNPETMIFSNGLKLSKEEFRDCGFGSLTETIFSFASSLRNMDTDDAEYAMLAAICLISGDRSGLEDPENIEKHQEPLLEALKNYVHKRRPTQSHTFAKMLMKLTDLRSISVKGAERVLHLQMGQPGELPPLVIEMLDRAENVCLP</sequence>
<keyword evidence="3 10" id="KW-0863">Zinc-finger</keyword>
<feature type="region of interest" description="Disordered" evidence="11">
    <location>
        <begin position="238"/>
        <end position="266"/>
    </location>
</feature>
<evidence type="ECO:0000313" key="16">
    <source>
        <dbReference type="RefSeq" id="XP_013406617.1"/>
    </source>
</evidence>
<dbReference type="PROSITE" id="PS51030">
    <property type="entry name" value="NUCLEAR_REC_DBD_2"/>
    <property type="match status" value="1"/>
</dbReference>
<protein>
    <submittedName>
        <fullName evidence="15 16">Retinoic acid receptor gamma</fullName>
    </submittedName>
</protein>
<dbReference type="AlphaFoldDB" id="A0A1S3J8I8"/>
<feature type="domain" description="NR LBD" evidence="13">
    <location>
        <begin position="266"/>
        <end position="500"/>
    </location>
</feature>
<dbReference type="RefSeq" id="XP_013406616.1">
    <property type="nucleotide sequence ID" value="XM_013551162.1"/>
</dbReference>
<dbReference type="InterPro" id="IPR001628">
    <property type="entry name" value="Znf_hrmn_rcpt"/>
</dbReference>
<evidence type="ECO:0000256" key="5">
    <source>
        <dbReference type="ARBA" id="ARBA00023015"/>
    </source>
</evidence>
<dbReference type="RefSeq" id="XP_013406624.1">
    <property type="nucleotide sequence ID" value="XM_013551170.1"/>
</dbReference>
<keyword evidence="14" id="KW-1185">Reference proteome</keyword>
<evidence type="ECO:0000259" key="13">
    <source>
        <dbReference type="PROSITE" id="PS51843"/>
    </source>
</evidence>
<dbReference type="GO" id="GO:0071376">
    <property type="term" value="P:cellular response to corticotropin-releasing hormone stimulus"/>
    <property type="evidence" value="ECO:0007669"/>
    <property type="project" value="TreeGrafter"/>
</dbReference>
<dbReference type="SMART" id="SM00399">
    <property type="entry name" value="ZnF_C4"/>
    <property type="match status" value="1"/>
</dbReference>
<dbReference type="KEGG" id="lak:106171053"/>
<keyword evidence="6 10" id="KW-0238">DNA-binding</keyword>
<comment type="similarity">
    <text evidence="1">Belongs to the nuclear hormone receptor family. NR1 subfamily.</text>
</comment>
<dbReference type="GO" id="GO:0048384">
    <property type="term" value="P:retinoic acid receptor signaling pathway"/>
    <property type="evidence" value="ECO:0007669"/>
    <property type="project" value="InterPro"/>
</dbReference>
<evidence type="ECO:0000313" key="19">
    <source>
        <dbReference type="RefSeq" id="XP_013406620.1"/>
    </source>
</evidence>
<keyword evidence="7 10" id="KW-0804">Transcription</keyword>
<dbReference type="GO" id="GO:0004879">
    <property type="term" value="F:nuclear receptor activity"/>
    <property type="evidence" value="ECO:0007669"/>
    <property type="project" value="InterPro"/>
</dbReference>
<feature type="compositionally biased region" description="Polar residues" evidence="11">
    <location>
        <begin position="252"/>
        <end position="266"/>
    </location>
</feature>
<dbReference type="OrthoDB" id="5771769at2759"/>
<dbReference type="PANTHER" id="PTHR24085:SF9">
    <property type="match status" value="1"/>
</dbReference>
<dbReference type="PROSITE" id="PS00031">
    <property type="entry name" value="NUCLEAR_REC_DBD_1"/>
    <property type="match status" value="1"/>
</dbReference>
<evidence type="ECO:0000256" key="7">
    <source>
        <dbReference type="ARBA" id="ARBA00023163"/>
    </source>
</evidence>
<dbReference type="SMART" id="SM00430">
    <property type="entry name" value="HOLI"/>
    <property type="match status" value="1"/>
</dbReference>
<dbReference type="GeneID" id="106171053"/>
<dbReference type="PRINTS" id="PR00047">
    <property type="entry name" value="STROIDFINGER"/>
</dbReference>
<dbReference type="FunFam" id="3.30.50.10:FF:000044">
    <property type="entry name" value="retinoic acid receptor beta isoform X4"/>
    <property type="match status" value="1"/>
</dbReference>
<evidence type="ECO:0000259" key="12">
    <source>
        <dbReference type="PROSITE" id="PS51030"/>
    </source>
</evidence>
<dbReference type="GO" id="GO:0000978">
    <property type="term" value="F:RNA polymerase II cis-regulatory region sequence-specific DNA binding"/>
    <property type="evidence" value="ECO:0007669"/>
    <property type="project" value="TreeGrafter"/>
</dbReference>
<dbReference type="Gene3D" id="1.10.565.10">
    <property type="entry name" value="Retinoid X Receptor"/>
    <property type="match status" value="1"/>
</dbReference>
<comment type="subcellular location">
    <subcellularLocation>
        <location evidence="10">Nucleus</location>
    </subcellularLocation>
</comment>
<evidence type="ECO:0000256" key="1">
    <source>
        <dbReference type="ARBA" id="ARBA00008092"/>
    </source>
</evidence>
<evidence type="ECO:0000256" key="8">
    <source>
        <dbReference type="ARBA" id="ARBA00023170"/>
    </source>
</evidence>
<dbReference type="OMA" id="AWEANIA"/>
<keyword evidence="9 10" id="KW-0539">Nucleus</keyword>
<dbReference type="CDD" id="cd06964">
    <property type="entry name" value="NR_DBD_RAR"/>
    <property type="match status" value="1"/>
</dbReference>
<dbReference type="RefSeq" id="XP_013406620.1">
    <property type="nucleotide sequence ID" value="XM_013551166.1"/>
</dbReference>
<evidence type="ECO:0000256" key="9">
    <source>
        <dbReference type="ARBA" id="ARBA00023242"/>
    </source>
</evidence>
<dbReference type="RefSeq" id="XP_013406617.1">
    <property type="nucleotide sequence ID" value="XM_013551163.1"/>
</dbReference>
<evidence type="ECO:0000313" key="18">
    <source>
        <dbReference type="RefSeq" id="XP_013406619.1"/>
    </source>
</evidence>
<evidence type="ECO:0000256" key="11">
    <source>
        <dbReference type="SAM" id="MobiDB-lite"/>
    </source>
</evidence>
<dbReference type="Proteomes" id="UP000085678">
    <property type="component" value="Unplaced"/>
</dbReference>
<dbReference type="Pfam" id="PF00105">
    <property type="entry name" value="zf-C4"/>
    <property type="match status" value="1"/>
</dbReference>
<dbReference type="GO" id="GO:0005667">
    <property type="term" value="C:transcription regulator complex"/>
    <property type="evidence" value="ECO:0007669"/>
    <property type="project" value="TreeGrafter"/>
</dbReference>
<dbReference type="InterPro" id="IPR047159">
    <property type="entry name" value="NR_DBD_RAR"/>
</dbReference>
<evidence type="ECO:0000256" key="2">
    <source>
        <dbReference type="ARBA" id="ARBA00022723"/>
    </source>
</evidence>
<dbReference type="SUPFAM" id="SSF48508">
    <property type="entry name" value="Nuclear receptor ligand-binding domain"/>
    <property type="match status" value="1"/>
</dbReference>
<evidence type="ECO:0000313" key="21">
    <source>
        <dbReference type="RefSeq" id="XP_013406622.1"/>
    </source>
</evidence>
<dbReference type="Gene3D" id="3.30.50.10">
    <property type="entry name" value="Erythroid Transcription Factor GATA-1, subunit A"/>
    <property type="match status" value="1"/>
</dbReference>
<reference evidence="15 16" key="1">
    <citation type="submission" date="2025-04" db="UniProtKB">
        <authorList>
            <consortium name="RefSeq"/>
        </authorList>
    </citation>
    <scope>IDENTIFICATION</scope>
    <source>
        <tissue evidence="15 16">Gonads</tissue>
    </source>
</reference>
<keyword evidence="8 10" id="KW-0675">Receptor</keyword>
<keyword evidence="2 10" id="KW-0479">Metal-binding</keyword>
<dbReference type="InterPro" id="IPR000536">
    <property type="entry name" value="Nucl_hrmn_rcpt_lig-bd"/>
</dbReference>
<dbReference type="GO" id="GO:0008270">
    <property type="term" value="F:zinc ion binding"/>
    <property type="evidence" value="ECO:0007669"/>
    <property type="project" value="UniProtKB-KW"/>
</dbReference>
<dbReference type="PRINTS" id="PR00398">
    <property type="entry name" value="STRDHORMONER"/>
</dbReference>
<dbReference type="InterPro" id="IPR003078">
    <property type="entry name" value="Retinoic_acid_rcpt"/>
</dbReference>
<dbReference type="InterPro" id="IPR001723">
    <property type="entry name" value="Nuclear_hrmn_rcpt"/>
</dbReference>
<organism evidence="14 19">
    <name type="scientific">Lingula anatina</name>
    <name type="common">Brachiopod</name>
    <name type="synonym">Lingula unguis</name>
    <dbReference type="NCBI Taxonomy" id="7574"/>
    <lineage>
        <taxon>Eukaryota</taxon>
        <taxon>Metazoa</taxon>
        <taxon>Spiralia</taxon>
        <taxon>Lophotrochozoa</taxon>
        <taxon>Brachiopoda</taxon>
        <taxon>Linguliformea</taxon>
        <taxon>Lingulata</taxon>
        <taxon>Lingulida</taxon>
        <taxon>Linguloidea</taxon>
        <taxon>Lingulidae</taxon>
        <taxon>Lingula</taxon>
    </lineage>
</organism>
<dbReference type="SUPFAM" id="SSF57716">
    <property type="entry name" value="Glucocorticoid receptor-like (DNA-binding domain)"/>
    <property type="match status" value="1"/>
</dbReference>
<evidence type="ECO:0000313" key="15">
    <source>
        <dbReference type="RefSeq" id="XP_013406616.1"/>
    </source>
</evidence>
<dbReference type="STRING" id="7574.A0A1S3J8I8"/>
<evidence type="ECO:0000256" key="3">
    <source>
        <dbReference type="ARBA" id="ARBA00022771"/>
    </source>
</evidence>
<evidence type="ECO:0000256" key="6">
    <source>
        <dbReference type="ARBA" id="ARBA00023125"/>
    </source>
</evidence>
<evidence type="ECO:0000313" key="17">
    <source>
        <dbReference type="RefSeq" id="XP_013406618.1"/>
    </source>
</evidence>
<accession>A0A1S3J8I8</accession>
<dbReference type="GO" id="GO:0005634">
    <property type="term" value="C:nucleus"/>
    <property type="evidence" value="ECO:0007669"/>
    <property type="project" value="UniProtKB-SubCell"/>
</dbReference>
<keyword evidence="4 10" id="KW-0862">Zinc</keyword>
<dbReference type="RefSeq" id="XP_013406618.1">
    <property type="nucleotide sequence ID" value="XM_013551164.1"/>
</dbReference>
<evidence type="ECO:0000256" key="4">
    <source>
        <dbReference type="ARBA" id="ARBA00022833"/>
    </source>
</evidence>
<evidence type="ECO:0000313" key="20">
    <source>
        <dbReference type="RefSeq" id="XP_013406621.1"/>
    </source>
</evidence>
<dbReference type="RefSeq" id="XP_013406619.1">
    <property type="nucleotide sequence ID" value="XM_013551165.1"/>
</dbReference>
<dbReference type="PANTHER" id="PTHR24085">
    <property type="entry name" value="NUCLEAR HORMONE RECEPTOR"/>
    <property type="match status" value="1"/>
</dbReference>
<dbReference type="InterPro" id="IPR035500">
    <property type="entry name" value="NHR-like_dom_sf"/>
</dbReference>
<evidence type="ECO:0000256" key="10">
    <source>
        <dbReference type="RuleBase" id="RU004334"/>
    </source>
</evidence>
<evidence type="ECO:0000313" key="22">
    <source>
        <dbReference type="RefSeq" id="XP_013406624.1"/>
    </source>
</evidence>
<feature type="domain" description="Nuclear receptor" evidence="12">
    <location>
        <begin position="164"/>
        <end position="239"/>
    </location>
</feature>
<gene>
    <name evidence="15 16 17 18 19 20 21 22" type="primary">LOC106171053</name>
</gene>